<dbReference type="Pfam" id="PF03734">
    <property type="entry name" value="YkuD"/>
    <property type="match status" value="1"/>
</dbReference>
<dbReference type="InterPro" id="IPR005490">
    <property type="entry name" value="LD_TPept_cat_dom"/>
</dbReference>
<dbReference type="EMBL" id="BART01015912">
    <property type="protein sequence ID" value="GAG75781.1"/>
    <property type="molecule type" value="Genomic_DNA"/>
</dbReference>
<dbReference type="GO" id="GO:0071555">
    <property type="term" value="P:cell wall organization"/>
    <property type="evidence" value="ECO:0007669"/>
    <property type="project" value="UniProtKB-KW"/>
</dbReference>
<dbReference type="CDD" id="cd16913">
    <property type="entry name" value="YkuD_like"/>
    <property type="match status" value="1"/>
</dbReference>
<dbReference type="GO" id="GO:0009252">
    <property type="term" value="P:peptidoglycan biosynthetic process"/>
    <property type="evidence" value="ECO:0007669"/>
    <property type="project" value="UniProtKB-UniPathway"/>
</dbReference>
<reference evidence="7" key="1">
    <citation type="journal article" date="2014" name="Front. Microbiol.">
        <title>High frequency of phylogenetically diverse reductive dehalogenase-homologous genes in deep subseafloor sedimentary metagenomes.</title>
        <authorList>
            <person name="Kawai M."/>
            <person name="Futagami T."/>
            <person name="Toyoda A."/>
            <person name="Takaki Y."/>
            <person name="Nishi S."/>
            <person name="Hori S."/>
            <person name="Arai W."/>
            <person name="Tsubouchi T."/>
            <person name="Morono Y."/>
            <person name="Uchiyama I."/>
            <person name="Ito T."/>
            <person name="Fujiyama A."/>
            <person name="Inagaki F."/>
            <person name="Takami H."/>
        </authorList>
    </citation>
    <scope>NUCLEOTIDE SEQUENCE</scope>
    <source>
        <strain evidence="7">Expedition CK06-06</strain>
    </source>
</reference>
<comment type="caution">
    <text evidence="7">The sequence shown here is derived from an EMBL/GenBank/DDBJ whole genome shotgun (WGS) entry which is preliminary data.</text>
</comment>
<evidence type="ECO:0000256" key="1">
    <source>
        <dbReference type="ARBA" id="ARBA00004752"/>
    </source>
</evidence>
<keyword evidence="4" id="KW-0573">Peptidoglycan synthesis</keyword>
<dbReference type="AlphaFoldDB" id="X1BUF7"/>
<dbReference type="Gene3D" id="2.40.440.10">
    <property type="entry name" value="L,D-transpeptidase catalytic domain-like"/>
    <property type="match status" value="1"/>
</dbReference>
<evidence type="ECO:0000256" key="4">
    <source>
        <dbReference type="ARBA" id="ARBA00022984"/>
    </source>
</evidence>
<evidence type="ECO:0000256" key="2">
    <source>
        <dbReference type="ARBA" id="ARBA00022679"/>
    </source>
</evidence>
<evidence type="ECO:0000256" key="5">
    <source>
        <dbReference type="ARBA" id="ARBA00023316"/>
    </source>
</evidence>
<feature type="non-terminal residue" evidence="7">
    <location>
        <position position="98"/>
    </location>
</feature>
<keyword evidence="2" id="KW-0808">Transferase</keyword>
<feature type="domain" description="L,D-TPase catalytic" evidence="6">
    <location>
        <begin position="17"/>
        <end position="73"/>
    </location>
</feature>
<dbReference type="GO" id="GO:0008360">
    <property type="term" value="P:regulation of cell shape"/>
    <property type="evidence" value="ECO:0007669"/>
    <property type="project" value="UniProtKB-KW"/>
</dbReference>
<dbReference type="InterPro" id="IPR038063">
    <property type="entry name" value="Transpep_catalytic_dom"/>
</dbReference>
<evidence type="ECO:0000259" key="6">
    <source>
        <dbReference type="Pfam" id="PF03734"/>
    </source>
</evidence>
<keyword evidence="3" id="KW-0133">Cell shape</keyword>
<evidence type="ECO:0000256" key="3">
    <source>
        <dbReference type="ARBA" id="ARBA00022960"/>
    </source>
</evidence>
<keyword evidence="5" id="KW-0961">Cell wall biogenesis/degradation</keyword>
<dbReference type="UniPathway" id="UPA00219"/>
<accession>X1BUF7</accession>
<sequence length="98" mass="11110">MKRKLPLHVASKSENLRIVVNISKQKLDLIKDEKIIKKFPISTSKYGIGNKEGSYKTPLGKHVITEKIGRGAKIGEIFESGKRTRKIATINKDINFFE</sequence>
<proteinExistence type="predicted"/>
<organism evidence="7">
    <name type="scientific">marine sediment metagenome</name>
    <dbReference type="NCBI Taxonomy" id="412755"/>
    <lineage>
        <taxon>unclassified sequences</taxon>
        <taxon>metagenomes</taxon>
        <taxon>ecological metagenomes</taxon>
    </lineage>
</organism>
<comment type="pathway">
    <text evidence="1">Cell wall biogenesis; peptidoglycan biosynthesis.</text>
</comment>
<evidence type="ECO:0000313" key="7">
    <source>
        <dbReference type="EMBL" id="GAG75781.1"/>
    </source>
</evidence>
<gene>
    <name evidence="7" type="ORF">S01H4_30773</name>
</gene>
<protein>
    <recommendedName>
        <fullName evidence="6">L,D-TPase catalytic domain-containing protein</fullName>
    </recommendedName>
</protein>
<dbReference type="GO" id="GO:0016740">
    <property type="term" value="F:transferase activity"/>
    <property type="evidence" value="ECO:0007669"/>
    <property type="project" value="UniProtKB-KW"/>
</dbReference>
<name>X1BUF7_9ZZZZ</name>
<dbReference type="SUPFAM" id="SSF141523">
    <property type="entry name" value="L,D-transpeptidase catalytic domain-like"/>
    <property type="match status" value="1"/>
</dbReference>